<feature type="region of interest" description="Disordered" evidence="1">
    <location>
        <begin position="209"/>
        <end position="269"/>
    </location>
</feature>
<evidence type="ECO:0000313" key="2">
    <source>
        <dbReference type="EMBL" id="KAF2760394.1"/>
    </source>
</evidence>
<dbReference type="PANTHER" id="PTHR21521">
    <property type="entry name" value="AMUN, ISOFORM A"/>
    <property type="match status" value="1"/>
</dbReference>
<dbReference type="OrthoDB" id="8249012at2759"/>
<dbReference type="GeneID" id="54486365"/>
<feature type="compositionally biased region" description="Basic residues" evidence="1">
    <location>
        <begin position="258"/>
        <end position="269"/>
    </location>
</feature>
<protein>
    <submittedName>
        <fullName evidence="2">Uncharacterized protein</fullName>
    </submittedName>
</protein>
<proteinExistence type="predicted"/>
<gene>
    <name evidence="2" type="ORF">EJ05DRAFT_484129</name>
</gene>
<reference evidence="2" key="1">
    <citation type="journal article" date="2020" name="Stud. Mycol.">
        <title>101 Dothideomycetes genomes: a test case for predicting lifestyles and emergence of pathogens.</title>
        <authorList>
            <person name="Haridas S."/>
            <person name="Albert R."/>
            <person name="Binder M."/>
            <person name="Bloem J."/>
            <person name="Labutti K."/>
            <person name="Salamov A."/>
            <person name="Andreopoulos B."/>
            <person name="Baker S."/>
            <person name="Barry K."/>
            <person name="Bills G."/>
            <person name="Bluhm B."/>
            <person name="Cannon C."/>
            <person name="Castanera R."/>
            <person name="Culley D."/>
            <person name="Daum C."/>
            <person name="Ezra D."/>
            <person name="Gonzalez J."/>
            <person name="Henrissat B."/>
            <person name="Kuo A."/>
            <person name="Liang C."/>
            <person name="Lipzen A."/>
            <person name="Lutzoni F."/>
            <person name="Magnuson J."/>
            <person name="Mondo S."/>
            <person name="Nolan M."/>
            <person name="Ohm R."/>
            <person name="Pangilinan J."/>
            <person name="Park H.-J."/>
            <person name="Ramirez L."/>
            <person name="Alfaro M."/>
            <person name="Sun H."/>
            <person name="Tritt A."/>
            <person name="Yoshinaga Y."/>
            <person name="Zwiers L.-H."/>
            <person name="Turgeon B."/>
            <person name="Goodwin S."/>
            <person name="Spatafora J."/>
            <person name="Crous P."/>
            <person name="Grigoriev I."/>
        </authorList>
    </citation>
    <scope>NUCLEOTIDE SEQUENCE</scope>
    <source>
        <strain evidence="2">CBS 121739</strain>
    </source>
</reference>
<keyword evidence="3" id="KW-1185">Reference proteome</keyword>
<dbReference type="RefSeq" id="XP_033602845.1">
    <property type="nucleotide sequence ID" value="XM_033745311.1"/>
</dbReference>
<name>A0A6A6WED6_9PEZI</name>
<dbReference type="AlphaFoldDB" id="A0A6A6WED6"/>
<dbReference type="Proteomes" id="UP000799437">
    <property type="component" value="Unassembled WGS sequence"/>
</dbReference>
<sequence>MPSYETNSIALATFNDILSRYETYVPSKLLELDRFRYSTLPQALTHRPDRRLDPSEVVQLVEWKLKHGTFRPKLLNLVRGNSDEAIERTTKEAFAHLDLESEDVSVTKALAIVTRLSGVGPATGSLLLSIYRPDAIPFFSDELFRWCLWDKPGKAGTRGWQRKIDYNAKHYEMLVQEFDLLKKRLNVSALDAERVAWVLGKEQVDIDAEGQEEDVDAVDQSAGDNEDKQEEDTPTDGLKSKKRKAEISEELNELPRGATRKSSRRKLKS</sequence>
<evidence type="ECO:0000256" key="1">
    <source>
        <dbReference type="SAM" id="MobiDB-lite"/>
    </source>
</evidence>
<accession>A0A6A6WED6</accession>
<organism evidence="2 3">
    <name type="scientific">Pseudovirgaria hyperparasitica</name>
    <dbReference type="NCBI Taxonomy" id="470096"/>
    <lineage>
        <taxon>Eukaryota</taxon>
        <taxon>Fungi</taxon>
        <taxon>Dikarya</taxon>
        <taxon>Ascomycota</taxon>
        <taxon>Pezizomycotina</taxon>
        <taxon>Dothideomycetes</taxon>
        <taxon>Dothideomycetes incertae sedis</taxon>
        <taxon>Acrospermales</taxon>
        <taxon>Acrospermaceae</taxon>
        <taxon>Pseudovirgaria</taxon>
    </lineage>
</organism>
<dbReference type="PANTHER" id="PTHR21521:SF0">
    <property type="entry name" value="AMUN, ISOFORM A"/>
    <property type="match status" value="1"/>
</dbReference>
<dbReference type="EMBL" id="ML996568">
    <property type="protein sequence ID" value="KAF2760394.1"/>
    <property type="molecule type" value="Genomic_DNA"/>
</dbReference>
<evidence type="ECO:0000313" key="3">
    <source>
        <dbReference type="Proteomes" id="UP000799437"/>
    </source>
</evidence>